<dbReference type="PANTHER" id="PTHR10744:SF1">
    <property type="entry name" value="SMALL RIBOSOMAL SUBUNIT PROTEIN US17M"/>
    <property type="match status" value="1"/>
</dbReference>
<sequence length="267" mass="30244">MSTLESIRAAAAQAARVVKPPPPSRNYTGVVVSAGKMSKTVKVRIMKQDWNHRIRKYFDRPVHYLTHDPASSLREGDIIRLASGNRFSKNVRHVVTQIIAPFGPPLSERPPLPSLDDIRARKDEKKAAKTERKSARISEEISRKREEKRLQREKRRAKEAGKTGGAEAADSEEPKPYAKGVRSDMVIEGSGGLHHPGKVHDRAMANSQKAIRHKEKAQENEEELRRTNERLEQIRISGEETGKTGTEEMKEEDEKTDSKGGGWFRWR</sequence>
<evidence type="ECO:0000313" key="6">
    <source>
        <dbReference type="Proteomes" id="UP000800092"/>
    </source>
</evidence>
<dbReference type="GO" id="GO:0005739">
    <property type="term" value="C:mitochondrion"/>
    <property type="evidence" value="ECO:0007669"/>
    <property type="project" value="TreeGrafter"/>
</dbReference>
<evidence type="ECO:0000256" key="3">
    <source>
        <dbReference type="ARBA" id="ARBA00023274"/>
    </source>
</evidence>
<name>A0A6A6H958_VIRVR</name>
<accession>A0A6A6H958</accession>
<dbReference type="CDD" id="cd00364">
    <property type="entry name" value="Ribosomal_uS17"/>
    <property type="match status" value="1"/>
</dbReference>
<evidence type="ECO:0000256" key="1">
    <source>
        <dbReference type="ARBA" id="ARBA00010254"/>
    </source>
</evidence>
<evidence type="ECO:0000313" key="5">
    <source>
        <dbReference type="EMBL" id="KAF2234033.1"/>
    </source>
</evidence>
<protein>
    <submittedName>
        <fullName evidence="5">Nucleic acid-binding protein</fullName>
    </submittedName>
</protein>
<dbReference type="AlphaFoldDB" id="A0A6A6H958"/>
<dbReference type="InterPro" id="IPR000266">
    <property type="entry name" value="Ribosomal_uS17"/>
</dbReference>
<keyword evidence="2" id="KW-0689">Ribosomal protein</keyword>
<comment type="similarity">
    <text evidence="1">Belongs to the universal ribosomal protein uS17 family.</text>
</comment>
<evidence type="ECO:0000256" key="2">
    <source>
        <dbReference type="ARBA" id="ARBA00022980"/>
    </source>
</evidence>
<dbReference type="SUPFAM" id="SSF50249">
    <property type="entry name" value="Nucleic acid-binding proteins"/>
    <property type="match status" value="1"/>
</dbReference>
<evidence type="ECO:0000256" key="4">
    <source>
        <dbReference type="SAM" id="MobiDB-lite"/>
    </source>
</evidence>
<dbReference type="Pfam" id="PF00366">
    <property type="entry name" value="Ribosomal_S17"/>
    <property type="match status" value="1"/>
</dbReference>
<dbReference type="OrthoDB" id="274752at2759"/>
<dbReference type="Proteomes" id="UP000800092">
    <property type="component" value="Unassembled WGS sequence"/>
</dbReference>
<dbReference type="Gene3D" id="2.40.50.140">
    <property type="entry name" value="Nucleic acid-binding proteins"/>
    <property type="match status" value="1"/>
</dbReference>
<feature type="region of interest" description="Disordered" evidence="4">
    <location>
        <begin position="101"/>
        <end position="180"/>
    </location>
</feature>
<dbReference type="GO" id="GO:0006412">
    <property type="term" value="P:translation"/>
    <property type="evidence" value="ECO:0007669"/>
    <property type="project" value="InterPro"/>
</dbReference>
<organism evidence="5 6">
    <name type="scientific">Viridothelium virens</name>
    <name type="common">Speckled blister lichen</name>
    <name type="synonym">Trypethelium virens</name>
    <dbReference type="NCBI Taxonomy" id="1048519"/>
    <lineage>
        <taxon>Eukaryota</taxon>
        <taxon>Fungi</taxon>
        <taxon>Dikarya</taxon>
        <taxon>Ascomycota</taxon>
        <taxon>Pezizomycotina</taxon>
        <taxon>Dothideomycetes</taxon>
        <taxon>Dothideomycetes incertae sedis</taxon>
        <taxon>Trypetheliales</taxon>
        <taxon>Trypetheliaceae</taxon>
        <taxon>Viridothelium</taxon>
    </lineage>
</organism>
<feature type="region of interest" description="Disordered" evidence="4">
    <location>
        <begin position="204"/>
        <end position="267"/>
    </location>
</feature>
<feature type="compositionally biased region" description="Basic and acidic residues" evidence="4">
    <location>
        <begin position="116"/>
        <end position="161"/>
    </location>
</feature>
<proteinExistence type="inferred from homology"/>
<keyword evidence="6" id="KW-1185">Reference proteome</keyword>
<dbReference type="InterPro" id="IPR012340">
    <property type="entry name" value="NA-bd_OB-fold"/>
</dbReference>
<reference evidence="5" key="1">
    <citation type="journal article" date="2020" name="Stud. Mycol.">
        <title>101 Dothideomycetes genomes: a test case for predicting lifestyles and emergence of pathogens.</title>
        <authorList>
            <person name="Haridas S."/>
            <person name="Albert R."/>
            <person name="Binder M."/>
            <person name="Bloem J."/>
            <person name="Labutti K."/>
            <person name="Salamov A."/>
            <person name="Andreopoulos B."/>
            <person name="Baker S."/>
            <person name="Barry K."/>
            <person name="Bills G."/>
            <person name="Bluhm B."/>
            <person name="Cannon C."/>
            <person name="Castanera R."/>
            <person name="Culley D."/>
            <person name="Daum C."/>
            <person name="Ezra D."/>
            <person name="Gonzalez J."/>
            <person name="Henrissat B."/>
            <person name="Kuo A."/>
            <person name="Liang C."/>
            <person name="Lipzen A."/>
            <person name="Lutzoni F."/>
            <person name="Magnuson J."/>
            <person name="Mondo S."/>
            <person name="Nolan M."/>
            <person name="Ohm R."/>
            <person name="Pangilinan J."/>
            <person name="Park H.-J."/>
            <person name="Ramirez L."/>
            <person name="Alfaro M."/>
            <person name="Sun H."/>
            <person name="Tritt A."/>
            <person name="Yoshinaga Y."/>
            <person name="Zwiers L.-H."/>
            <person name="Turgeon B."/>
            <person name="Goodwin S."/>
            <person name="Spatafora J."/>
            <person name="Crous P."/>
            <person name="Grigoriev I."/>
        </authorList>
    </citation>
    <scope>NUCLEOTIDE SEQUENCE</scope>
    <source>
        <strain evidence="5">Tuck. ex Michener</strain>
    </source>
</reference>
<gene>
    <name evidence="5" type="ORF">EV356DRAFT_576954</name>
</gene>
<dbReference type="GO" id="GO:0003735">
    <property type="term" value="F:structural constituent of ribosome"/>
    <property type="evidence" value="ECO:0007669"/>
    <property type="project" value="InterPro"/>
</dbReference>
<dbReference type="EMBL" id="ML991801">
    <property type="protein sequence ID" value="KAF2234033.1"/>
    <property type="molecule type" value="Genomic_DNA"/>
</dbReference>
<feature type="compositionally biased region" description="Basic and acidic residues" evidence="4">
    <location>
        <begin position="216"/>
        <end position="258"/>
    </location>
</feature>
<dbReference type="GO" id="GO:1990904">
    <property type="term" value="C:ribonucleoprotein complex"/>
    <property type="evidence" value="ECO:0007669"/>
    <property type="project" value="UniProtKB-KW"/>
</dbReference>
<dbReference type="GO" id="GO:0005840">
    <property type="term" value="C:ribosome"/>
    <property type="evidence" value="ECO:0007669"/>
    <property type="project" value="UniProtKB-KW"/>
</dbReference>
<keyword evidence="3" id="KW-0687">Ribonucleoprotein</keyword>
<dbReference type="PANTHER" id="PTHR10744">
    <property type="entry name" value="40S RIBOSOMAL PROTEIN S11 FAMILY MEMBER"/>
    <property type="match status" value="1"/>
</dbReference>
<feature type="compositionally biased region" description="Pro residues" evidence="4">
    <location>
        <begin position="102"/>
        <end position="113"/>
    </location>
</feature>